<evidence type="ECO:0000256" key="2">
    <source>
        <dbReference type="SAM" id="Phobius"/>
    </source>
</evidence>
<evidence type="ECO:0000313" key="4">
    <source>
        <dbReference type="EMBL" id="CAE6423648.1"/>
    </source>
</evidence>
<evidence type="ECO:0008006" key="6">
    <source>
        <dbReference type="Google" id="ProtNLM"/>
    </source>
</evidence>
<evidence type="ECO:0000256" key="3">
    <source>
        <dbReference type="SAM" id="SignalP"/>
    </source>
</evidence>
<feature type="region of interest" description="Disordered" evidence="1">
    <location>
        <begin position="501"/>
        <end position="523"/>
    </location>
</feature>
<evidence type="ECO:0000256" key="1">
    <source>
        <dbReference type="SAM" id="MobiDB-lite"/>
    </source>
</evidence>
<organism evidence="4 5">
    <name type="scientific">Rhizoctonia solani</name>
    <dbReference type="NCBI Taxonomy" id="456999"/>
    <lineage>
        <taxon>Eukaryota</taxon>
        <taxon>Fungi</taxon>
        <taxon>Dikarya</taxon>
        <taxon>Basidiomycota</taxon>
        <taxon>Agaricomycotina</taxon>
        <taxon>Agaricomycetes</taxon>
        <taxon>Cantharellales</taxon>
        <taxon>Ceratobasidiaceae</taxon>
        <taxon>Rhizoctonia</taxon>
    </lineage>
</organism>
<dbReference type="Proteomes" id="UP000663841">
    <property type="component" value="Unassembled WGS sequence"/>
</dbReference>
<dbReference type="AlphaFoldDB" id="A0A8H2XCW6"/>
<keyword evidence="2" id="KW-1133">Transmembrane helix</keyword>
<reference evidence="4" key="1">
    <citation type="submission" date="2021-01" db="EMBL/GenBank/DDBJ databases">
        <authorList>
            <person name="Kaushik A."/>
        </authorList>
    </citation>
    <scope>NUCLEOTIDE SEQUENCE</scope>
    <source>
        <strain evidence="4">AG3-T5</strain>
    </source>
</reference>
<comment type="caution">
    <text evidence="4">The sequence shown here is derived from an EMBL/GenBank/DDBJ whole genome shotgun (WGS) entry which is preliminary data.</text>
</comment>
<keyword evidence="3" id="KW-0732">Signal</keyword>
<evidence type="ECO:0000313" key="5">
    <source>
        <dbReference type="Proteomes" id="UP000663841"/>
    </source>
</evidence>
<dbReference type="EMBL" id="CAJMWW010000078">
    <property type="protein sequence ID" value="CAE6423648.1"/>
    <property type="molecule type" value="Genomic_DNA"/>
</dbReference>
<feature type="chain" id="PRO_5034112576" description="Transmembrane protein" evidence="3">
    <location>
        <begin position="31"/>
        <end position="523"/>
    </location>
</feature>
<feature type="signal peptide" evidence="3">
    <location>
        <begin position="1"/>
        <end position="30"/>
    </location>
</feature>
<sequence>MHSATRPSFINFMRWAILSFLILFPNAVGAKYKDAQEHSTGLAPNAISLYGPVNTNHYYTYHESTEHSDYVSKQESYIVWDGCFVYGMLCIAFITWFAVGYARQRPCNDEITCRLVGRTLTIATGCEPKLPDGLKAVEASPISASGSIGVIQARRGKQCASQGPDSSPPPTPTVWGMKEPRPTSDRRRLWMSPLAIEDWTERSPVGQERFPTIRYPVQASFPLRANARDWESNNPFTLKPARRTPYLCLANTNLQPPHRGSTPNIVETRLDRKSPSLEVSLYGNPRLLRPGLVVWFILVIAFNGQLQDPEHDLEFWKKMLNDPALKFEAIYFVSLAGEQATREHIQEGIAQLFHDSEALGVSDRVKLFVYLTGEGDDRNRMCLPDEKFLSKGEINRWIWELRATWGYTRSITLALDICQRNGHEQGPSSYCGIEVISSCSAGQAAQAMSFESDQDTPYSCFFLALVVASFDSSTRTSVSFKTNIGWRLSQLVGLIKSKQALEKNKEESDPQEPDWSQAGVRDD</sequence>
<keyword evidence="2" id="KW-0472">Membrane</keyword>
<feature type="transmembrane region" description="Helical" evidence="2">
    <location>
        <begin position="77"/>
        <end position="99"/>
    </location>
</feature>
<protein>
    <recommendedName>
        <fullName evidence="6">Transmembrane protein</fullName>
    </recommendedName>
</protein>
<proteinExistence type="predicted"/>
<gene>
    <name evidence="4" type="ORF">RDB_LOCUS50988</name>
</gene>
<accession>A0A8H2XCW6</accession>
<feature type="region of interest" description="Disordered" evidence="1">
    <location>
        <begin position="155"/>
        <end position="185"/>
    </location>
</feature>
<keyword evidence="2" id="KW-0812">Transmembrane</keyword>
<name>A0A8H2XCW6_9AGAM</name>